<sequence>MNREFLRGLGVTEDIIPNIINQHHDAMRPLKEKSDKADELQAQVDTLNAELTNRDTQLEQLQAKAKDNEELNAELEKYKQINAEKDSEMQQLQLNNVIKVEAIKQGVVDADAFLKLADTSKVKRNDDGTFDGLTELFTDSKESMPYMYNVAKPTGITPPKGGQTKMTREQIFAIEDPELRQQAINDNMELF</sequence>
<accession>A0ACC9MR27</accession>
<dbReference type="Proteomes" id="UP000233606">
    <property type="component" value="Unassembled WGS sequence"/>
</dbReference>
<protein>
    <submittedName>
        <fullName evidence="1">Uncharacterized protein</fullName>
    </submittedName>
</protein>
<evidence type="ECO:0000313" key="2">
    <source>
        <dbReference type="Proteomes" id="UP000233606"/>
    </source>
</evidence>
<reference evidence="1" key="1">
    <citation type="submission" date="2017-12" db="EMBL/GenBank/DDBJ databases">
        <title>Genomics of Macrococcus caseolyticus.</title>
        <authorList>
            <person name="MacFadyen A.C."/>
            <person name="Paterson G.K."/>
        </authorList>
    </citation>
    <scope>NUCLEOTIDE SEQUENCE</scope>
    <source>
        <strain evidence="1">5459_5_49</strain>
    </source>
</reference>
<gene>
    <name evidence="1" type="ORF">CW682_09755</name>
</gene>
<organism evidence="1 2">
    <name type="scientific">Macrococcoides caseolyticum</name>
    <dbReference type="NCBI Taxonomy" id="69966"/>
    <lineage>
        <taxon>Bacteria</taxon>
        <taxon>Bacillati</taxon>
        <taxon>Bacillota</taxon>
        <taxon>Bacilli</taxon>
        <taxon>Bacillales</taxon>
        <taxon>Staphylococcaceae</taxon>
        <taxon>Macrococcoides</taxon>
    </lineage>
</organism>
<proteinExistence type="predicted"/>
<dbReference type="EMBL" id="PIWU01000015">
    <property type="protein sequence ID" value="PKE55885.1"/>
    <property type="molecule type" value="Genomic_DNA"/>
</dbReference>
<name>A0ACC9MR27_9STAP</name>
<keyword evidence="2" id="KW-1185">Reference proteome</keyword>
<comment type="caution">
    <text evidence="1">The sequence shown here is derived from an EMBL/GenBank/DDBJ whole genome shotgun (WGS) entry which is preliminary data.</text>
</comment>
<evidence type="ECO:0000313" key="1">
    <source>
        <dbReference type="EMBL" id="PKE55885.1"/>
    </source>
</evidence>